<dbReference type="RefSeq" id="WP_173038915.1">
    <property type="nucleotide sequence ID" value="NZ_AP022870.1"/>
</dbReference>
<sequence>MDESVRGGYLLAATTVAPVHLAVVRRCLRALLMPGERRVHFQAESDPRRRKIVSELTSLHVETVIYVARGRDDRARAACLSRAVEDCRRLGAQRLVLESRGQAQDRKDRRTIAQVLAGGQHGLKDPMAYLHLQCYEEPALWIPDAVAWCYGAGGQWRMRVGPLIKEIVDLRAT</sequence>
<accession>A0A6F8XZ59</accession>
<keyword evidence="3" id="KW-1185">Reference proteome</keyword>
<dbReference type="AlphaFoldDB" id="A0A6F8XZ59"/>
<organism evidence="2 3">
    <name type="scientific">Phytohabitans flavus</name>
    <dbReference type="NCBI Taxonomy" id="1076124"/>
    <lineage>
        <taxon>Bacteria</taxon>
        <taxon>Bacillati</taxon>
        <taxon>Actinomycetota</taxon>
        <taxon>Actinomycetes</taxon>
        <taxon>Micromonosporales</taxon>
        <taxon>Micromonosporaceae</taxon>
    </lineage>
</organism>
<dbReference type="Proteomes" id="UP000502508">
    <property type="component" value="Chromosome"/>
</dbReference>
<dbReference type="KEGG" id="pfla:Pflav_054890"/>
<feature type="transmembrane region" description="Helical" evidence="1">
    <location>
        <begin position="6"/>
        <end position="28"/>
    </location>
</feature>
<proteinExistence type="predicted"/>
<dbReference type="EMBL" id="AP022870">
    <property type="protein sequence ID" value="BCB79079.1"/>
    <property type="molecule type" value="Genomic_DNA"/>
</dbReference>
<name>A0A6F8XZ59_9ACTN</name>
<keyword evidence="1" id="KW-1133">Transmembrane helix</keyword>
<evidence type="ECO:0000313" key="2">
    <source>
        <dbReference type="EMBL" id="BCB79079.1"/>
    </source>
</evidence>
<evidence type="ECO:0000256" key="1">
    <source>
        <dbReference type="SAM" id="Phobius"/>
    </source>
</evidence>
<gene>
    <name evidence="2" type="ORF">Pflav_054890</name>
</gene>
<reference evidence="2 3" key="1">
    <citation type="submission" date="2020-03" db="EMBL/GenBank/DDBJ databases">
        <title>Whole genome shotgun sequence of Phytohabitans flavus NBRC 107702.</title>
        <authorList>
            <person name="Komaki H."/>
            <person name="Tamura T."/>
        </authorList>
    </citation>
    <scope>NUCLEOTIDE SEQUENCE [LARGE SCALE GENOMIC DNA]</scope>
    <source>
        <strain evidence="2 3">NBRC 107702</strain>
    </source>
</reference>
<keyword evidence="1" id="KW-0812">Transmembrane</keyword>
<keyword evidence="1" id="KW-0472">Membrane</keyword>
<protein>
    <submittedName>
        <fullName evidence="2">Uncharacterized protein</fullName>
    </submittedName>
</protein>
<reference evidence="2 3" key="2">
    <citation type="submission" date="2020-03" db="EMBL/GenBank/DDBJ databases">
        <authorList>
            <person name="Ichikawa N."/>
            <person name="Kimura A."/>
            <person name="Kitahashi Y."/>
            <person name="Uohara A."/>
        </authorList>
    </citation>
    <scope>NUCLEOTIDE SEQUENCE [LARGE SCALE GENOMIC DNA]</scope>
    <source>
        <strain evidence="2 3">NBRC 107702</strain>
    </source>
</reference>
<evidence type="ECO:0000313" key="3">
    <source>
        <dbReference type="Proteomes" id="UP000502508"/>
    </source>
</evidence>